<dbReference type="Gene3D" id="1.10.720.30">
    <property type="entry name" value="SAP domain"/>
    <property type="match status" value="1"/>
</dbReference>
<evidence type="ECO:0008006" key="4">
    <source>
        <dbReference type="Google" id="ProtNLM"/>
    </source>
</evidence>
<evidence type="ECO:0000256" key="1">
    <source>
        <dbReference type="SAM" id="MobiDB-lite"/>
    </source>
</evidence>
<organism evidence="2 3">
    <name type="scientific">Alligator mississippiensis</name>
    <name type="common">American alligator</name>
    <dbReference type="NCBI Taxonomy" id="8496"/>
    <lineage>
        <taxon>Eukaryota</taxon>
        <taxon>Metazoa</taxon>
        <taxon>Chordata</taxon>
        <taxon>Craniata</taxon>
        <taxon>Vertebrata</taxon>
        <taxon>Euteleostomi</taxon>
        <taxon>Archelosauria</taxon>
        <taxon>Archosauria</taxon>
        <taxon>Crocodylia</taxon>
        <taxon>Alligatoridae</taxon>
        <taxon>Alligatorinae</taxon>
        <taxon>Alligator</taxon>
    </lineage>
</organism>
<accession>A0A151MRB0</accession>
<comment type="caution">
    <text evidence="2">The sequence shown here is derived from an EMBL/GenBank/DDBJ whole genome shotgun (WGS) entry which is preliminary data.</text>
</comment>
<keyword evidence="3" id="KW-1185">Reference proteome</keyword>
<protein>
    <recommendedName>
        <fullName evidence="4">SAP domain-containing protein</fullName>
    </recommendedName>
</protein>
<evidence type="ECO:0000313" key="3">
    <source>
        <dbReference type="Proteomes" id="UP000050525"/>
    </source>
</evidence>
<reference evidence="2 3" key="1">
    <citation type="journal article" date="2012" name="Genome Biol.">
        <title>Sequencing three crocodilian genomes to illuminate the evolution of archosaurs and amniotes.</title>
        <authorList>
            <person name="St John J.A."/>
            <person name="Braun E.L."/>
            <person name="Isberg S.R."/>
            <person name="Miles L.G."/>
            <person name="Chong A.Y."/>
            <person name="Gongora J."/>
            <person name="Dalzell P."/>
            <person name="Moran C."/>
            <person name="Bed'hom B."/>
            <person name="Abzhanov A."/>
            <person name="Burgess S.C."/>
            <person name="Cooksey A.M."/>
            <person name="Castoe T.A."/>
            <person name="Crawford N.G."/>
            <person name="Densmore L.D."/>
            <person name="Drew J.C."/>
            <person name="Edwards S.V."/>
            <person name="Faircloth B.C."/>
            <person name="Fujita M.K."/>
            <person name="Greenwold M.J."/>
            <person name="Hoffmann F.G."/>
            <person name="Howard J.M."/>
            <person name="Iguchi T."/>
            <person name="Janes D.E."/>
            <person name="Khan S.Y."/>
            <person name="Kohno S."/>
            <person name="de Koning A.J."/>
            <person name="Lance S.L."/>
            <person name="McCarthy F.M."/>
            <person name="McCormack J.E."/>
            <person name="Merchant M.E."/>
            <person name="Peterson D.G."/>
            <person name="Pollock D.D."/>
            <person name="Pourmand N."/>
            <person name="Raney B.J."/>
            <person name="Roessler K.A."/>
            <person name="Sanford J.R."/>
            <person name="Sawyer R.H."/>
            <person name="Schmidt C.J."/>
            <person name="Triplett E.W."/>
            <person name="Tuberville T.D."/>
            <person name="Venegas-Anaya M."/>
            <person name="Howard J.T."/>
            <person name="Jarvis E.D."/>
            <person name="Guillette L.J.Jr."/>
            <person name="Glenn T.C."/>
            <person name="Green R.E."/>
            <person name="Ray D.A."/>
        </authorList>
    </citation>
    <scope>NUCLEOTIDE SEQUENCE [LARGE SCALE GENOMIC DNA]</scope>
    <source>
        <strain evidence="2">KSC_2009_1</strain>
    </source>
</reference>
<dbReference type="EMBL" id="AKHW03005442">
    <property type="protein sequence ID" value="KYO27042.1"/>
    <property type="molecule type" value="Genomic_DNA"/>
</dbReference>
<dbReference type="InterPro" id="IPR036361">
    <property type="entry name" value="SAP_dom_sf"/>
</dbReference>
<evidence type="ECO:0000313" key="2">
    <source>
        <dbReference type="EMBL" id="KYO27042.1"/>
    </source>
</evidence>
<name>A0A151MRB0_ALLMI</name>
<dbReference type="Proteomes" id="UP000050525">
    <property type="component" value="Unassembled WGS sequence"/>
</dbReference>
<dbReference type="AlphaFoldDB" id="A0A151MRB0"/>
<sequence length="124" mass="14850">MADEYDHMTVVDLKELMKERGLPVRNEQKREYLIKILCDNDQAARSPPPAHTEPTGGPKGLSFEWDFRKYQLQLEAEEREHKFKHELELDRMELETKHQCEELEAQCQHEKEQHEQEARKAQHQ</sequence>
<feature type="region of interest" description="Disordered" evidence="1">
    <location>
        <begin position="105"/>
        <end position="124"/>
    </location>
</feature>
<proteinExistence type="predicted"/>
<gene>
    <name evidence="2" type="ORF">Y1Q_0018204</name>
</gene>
<feature type="region of interest" description="Disordered" evidence="1">
    <location>
        <begin position="41"/>
        <end position="61"/>
    </location>
</feature>